<name>A0ABX1T9G6_9PROT</name>
<protein>
    <submittedName>
        <fullName evidence="2">STAS domain-containing protein</fullName>
    </submittedName>
</protein>
<feature type="domain" description="STAS" evidence="1">
    <location>
        <begin position="26"/>
        <end position="81"/>
    </location>
</feature>
<comment type="caution">
    <text evidence="2">The sequence shown here is derived from an EMBL/GenBank/DDBJ whole genome shotgun (WGS) entry which is preliminary data.</text>
</comment>
<evidence type="ECO:0000259" key="1">
    <source>
        <dbReference type="PROSITE" id="PS50801"/>
    </source>
</evidence>
<dbReference type="Pfam" id="PF13466">
    <property type="entry name" value="STAS_2"/>
    <property type="match status" value="1"/>
</dbReference>
<organism evidence="2 3">
    <name type="scientific">Candidatus Accumulibacter contiguus</name>
    <dbReference type="NCBI Taxonomy" id="2954381"/>
    <lineage>
        <taxon>Bacteria</taxon>
        <taxon>Pseudomonadati</taxon>
        <taxon>Pseudomonadota</taxon>
        <taxon>Betaproteobacteria</taxon>
        <taxon>Candidatus Accumulibacter</taxon>
    </lineage>
</organism>
<sequence>MVIANARTQLEAGRLVLRARMLPTEVDLSAVAEVDSSALSVLLAWLRTADAHGFALRITHPPANLISLATLYGVAELLPLA</sequence>
<dbReference type="Proteomes" id="UP000886469">
    <property type="component" value="Unassembled WGS sequence"/>
</dbReference>
<keyword evidence="3" id="KW-1185">Reference proteome</keyword>
<dbReference type="Gene3D" id="3.30.750.24">
    <property type="entry name" value="STAS domain"/>
    <property type="match status" value="1"/>
</dbReference>
<dbReference type="PROSITE" id="PS50801">
    <property type="entry name" value="STAS"/>
    <property type="match status" value="1"/>
</dbReference>
<dbReference type="InterPro" id="IPR002645">
    <property type="entry name" value="STAS_dom"/>
</dbReference>
<dbReference type="SUPFAM" id="SSF52091">
    <property type="entry name" value="SpoIIaa-like"/>
    <property type="match status" value="1"/>
</dbReference>
<dbReference type="InterPro" id="IPR036513">
    <property type="entry name" value="STAS_dom_sf"/>
</dbReference>
<gene>
    <name evidence="2" type="ORF">E4Q08_07965</name>
</gene>
<evidence type="ECO:0000313" key="3">
    <source>
        <dbReference type="Proteomes" id="UP000886469"/>
    </source>
</evidence>
<proteinExistence type="predicted"/>
<dbReference type="EMBL" id="SPMX01000018">
    <property type="protein sequence ID" value="NMQ05205.1"/>
    <property type="molecule type" value="Genomic_DNA"/>
</dbReference>
<dbReference type="InterPro" id="IPR058548">
    <property type="entry name" value="MlaB-like_STAS"/>
</dbReference>
<reference evidence="2" key="1">
    <citation type="submission" date="2019-03" db="EMBL/GenBank/DDBJ databases">
        <title>Metabolic reconstructions from genomes of highly enriched 'Candidatus Accumulibacter' and 'Candidatus Competibacter' bioreactor populations.</title>
        <authorList>
            <person name="Annavajhala M.K."/>
            <person name="Welles L."/>
            <person name="Abbas B."/>
            <person name="Sorokin D."/>
            <person name="Park H."/>
            <person name="Van Loosdrecht M."/>
            <person name="Chandran K."/>
        </authorList>
    </citation>
    <scope>NUCLEOTIDE SEQUENCE</scope>
    <source>
        <strain evidence="2">SBR_L</strain>
    </source>
</reference>
<accession>A0ABX1T9G6</accession>
<evidence type="ECO:0000313" key="2">
    <source>
        <dbReference type="EMBL" id="NMQ05205.1"/>
    </source>
</evidence>